<proteinExistence type="predicted"/>
<evidence type="ECO:0000256" key="3">
    <source>
        <dbReference type="ARBA" id="ARBA00023002"/>
    </source>
</evidence>
<feature type="domain" description="Rieske" evidence="6">
    <location>
        <begin position="1"/>
        <end position="99"/>
    </location>
</feature>
<dbReference type="SUPFAM" id="SSF50022">
    <property type="entry name" value="ISP domain"/>
    <property type="match status" value="1"/>
</dbReference>
<dbReference type="PROSITE" id="PS51296">
    <property type="entry name" value="RIESKE"/>
    <property type="match status" value="1"/>
</dbReference>
<dbReference type="PANTHER" id="PTHR21266:SF60">
    <property type="entry name" value="3-KETOSTEROID-9-ALPHA-MONOOXYGENASE, OXYGENASE COMPONENT"/>
    <property type="match status" value="1"/>
</dbReference>
<evidence type="ECO:0000256" key="1">
    <source>
        <dbReference type="ARBA" id="ARBA00022714"/>
    </source>
</evidence>
<dbReference type="SUPFAM" id="SSF55961">
    <property type="entry name" value="Bet v1-like"/>
    <property type="match status" value="1"/>
</dbReference>
<keyword evidence="3" id="KW-0560">Oxidoreductase</keyword>
<evidence type="ECO:0000256" key="5">
    <source>
        <dbReference type="ARBA" id="ARBA00023014"/>
    </source>
</evidence>
<dbReference type="HOGENOM" id="CLU_039484_1_0_5"/>
<organism evidence="7 8">
    <name type="scientific">Asticcacaulis biprosthecium C19</name>
    <dbReference type="NCBI Taxonomy" id="715226"/>
    <lineage>
        <taxon>Bacteria</taxon>
        <taxon>Pseudomonadati</taxon>
        <taxon>Pseudomonadota</taxon>
        <taxon>Alphaproteobacteria</taxon>
        <taxon>Caulobacterales</taxon>
        <taxon>Caulobacteraceae</taxon>
        <taxon>Asticcacaulis</taxon>
    </lineage>
</organism>
<sequence>MALSREVGAKPHGVKVAGVPVVLWRGREGLKAFLDRCPHRNYPLSEGRVEDGRLVCPYHGWSFTGDGACAGVPGCGSGDLSRLKAEIVAVAQWQGMIFVSLKPQTAFADGLPDMPQGDDYDHFWWAMKPQRARVFDALDNVLDPFHTNFIHDGLIRVSHRRQTVEQTIETFENGFEATYIQNTDYGWMSRALEGRRARSRGRYIPPVAFQGRWEGPERLNLCTTIWFVPQDAHTIRPMARFTTLKSRGPAWLKEAAIRLFLVKVIEQDAQALTKLHDNIAAFGGPKFRAGPGDRLGDKLMRLYSGGKLVPERLGPYAMEL</sequence>
<dbReference type="GO" id="GO:0051537">
    <property type="term" value="F:2 iron, 2 sulfur cluster binding"/>
    <property type="evidence" value="ECO:0007669"/>
    <property type="project" value="UniProtKB-KW"/>
</dbReference>
<protein>
    <submittedName>
        <fullName evidence="7">Rieske 2Fe-2S domain protein</fullName>
    </submittedName>
</protein>
<keyword evidence="5" id="KW-0411">Iron-sulfur</keyword>
<dbReference type="AlphaFoldDB" id="F4QHY8"/>
<dbReference type="Pfam" id="PF00355">
    <property type="entry name" value="Rieske"/>
    <property type="match status" value="1"/>
</dbReference>
<dbReference type="Proteomes" id="UP000006512">
    <property type="component" value="Unassembled WGS sequence"/>
</dbReference>
<keyword evidence="2" id="KW-0479">Metal-binding</keyword>
<gene>
    <name evidence="7" type="ORF">ABI_01290</name>
</gene>
<dbReference type="InterPro" id="IPR050584">
    <property type="entry name" value="Cholesterol_7-desaturase"/>
</dbReference>
<dbReference type="PANTHER" id="PTHR21266">
    <property type="entry name" value="IRON-SULFUR DOMAIN CONTAINING PROTEIN"/>
    <property type="match status" value="1"/>
</dbReference>
<evidence type="ECO:0000256" key="4">
    <source>
        <dbReference type="ARBA" id="ARBA00023004"/>
    </source>
</evidence>
<dbReference type="InterPro" id="IPR017941">
    <property type="entry name" value="Rieske_2Fe-2S"/>
</dbReference>
<evidence type="ECO:0000256" key="2">
    <source>
        <dbReference type="ARBA" id="ARBA00022723"/>
    </source>
</evidence>
<reference evidence="8" key="1">
    <citation type="submission" date="2011-03" db="EMBL/GenBank/DDBJ databases">
        <title>Draft genome sequence of Brevundimonas diminuta.</title>
        <authorList>
            <person name="Brown P.J.B."/>
            <person name="Buechlein A."/>
            <person name="Hemmerich C."/>
            <person name="Brun Y.V."/>
        </authorList>
    </citation>
    <scope>NUCLEOTIDE SEQUENCE [LARGE SCALE GENOMIC DNA]</scope>
    <source>
        <strain evidence="8">C19</strain>
    </source>
</reference>
<dbReference type="eggNOG" id="COG4638">
    <property type="taxonomic scope" value="Bacteria"/>
</dbReference>
<evidence type="ECO:0000259" key="6">
    <source>
        <dbReference type="PROSITE" id="PS51296"/>
    </source>
</evidence>
<keyword evidence="1" id="KW-0001">2Fe-2S</keyword>
<keyword evidence="8" id="KW-1185">Reference proteome</keyword>
<dbReference type="RefSeq" id="WP_006270862.1">
    <property type="nucleotide sequence ID" value="NZ_GL883077.1"/>
</dbReference>
<dbReference type="InterPro" id="IPR036922">
    <property type="entry name" value="Rieske_2Fe-2S_sf"/>
</dbReference>
<dbReference type="GO" id="GO:0046872">
    <property type="term" value="F:metal ion binding"/>
    <property type="evidence" value="ECO:0007669"/>
    <property type="project" value="UniProtKB-KW"/>
</dbReference>
<name>F4QHY8_9CAUL</name>
<dbReference type="STRING" id="715226.ABI_01290"/>
<dbReference type="CDD" id="cd03469">
    <property type="entry name" value="Rieske_RO_Alpha_N"/>
    <property type="match status" value="1"/>
</dbReference>
<dbReference type="Gene3D" id="2.102.10.10">
    <property type="entry name" value="Rieske [2Fe-2S] iron-sulphur domain"/>
    <property type="match status" value="1"/>
</dbReference>
<keyword evidence="4" id="KW-0408">Iron</keyword>
<dbReference type="GO" id="GO:0016491">
    <property type="term" value="F:oxidoreductase activity"/>
    <property type="evidence" value="ECO:0007669"/>
    <property type="project" value="UniProtKB-KW"/>
</dbReference>
<evidence type="ECO:0000313" key="8">
    <source>
        <dbReference type="Proteomes" id="UP000006512"/>
    </source>
</evidence>
<dbReference type="EMBL" id="GL883077">
    <property type="protein sequence ID" value="EGF91699.1"/>
    <property type="molecule type" value="Genomic_DNA"/>
</dbReference>
<dbReference type="Gene3D" id="3.90.380.10">
    <property type="entry name" value="Naphthalene 1,2-dioxygenase Alpha Subunit, Chain A, domain 1"/>
    <property type="match status" value="1"/>
</dbReference>
<evidence type="ECO:0000313" key="7">
    <source>
        <dbReference type="EMBL" id="EGF91699.1"/>
    </source>
</evidence>
<accession>F4QHY8</accession>